<evidence type="ECO:0000256" key="1">
    <source>
        <dbReference type="SAM" id="MobiDB-lite"/>
    </source>
</evidence>
<sequence>MTRSRSGSAGRLTNSNSTNFSRRNNGRAAVAAVARDMHHAVRCVRAEVKSTAIETPRHGAEVCSQFYQC</sequence>
<name>A0A0F7L8R0_9VIRU</name>
<accession>A0A0F7L8R0</accession>
<reference evidence="2" key="1">
    <citation type="journal article" date="2015" name="Front. Microbiol.">
        <title>Combining genomic sequencing methods to explore viral diversity and reveal potential virus-host interactions.</title>
        <authorList>
            <person name="Chow C.E."/>
            <person name="Winget D.M."/>
            <person name="White R.A.III."/>
            <person name="Hallam S.J."/>
            <person name="Suttle C.A."/>
        </authorList>
    </citation>
    <scope>NUCLEOTIDE SEQUENCE</scope>
    <source>
        <strain evidence="2">Oxic1_8</strain>
    </source>
</reference>
<dbReference type="EMBL" id="KR029603">
    <property type="protein sequence ID" value="AKH48335.1"/>
    <property type="molecule type" value="Genomic_DNA"/>
</dbReference>
<reference evidence="2" key="2">
    <citation type="submission" date="2015-03" db="EMBL/GenBank/DDBJ databases">
        <authorList>
            <person name="Chow C.-E.T."/>
            <person name="Winget D.M."/>
            <person name="White R.A.III."/>
            <person name="Hallam S.J."/>
            <person name="Suttle C.A."/>
        </authorList>
    </citation>
    <scope>NUCLEOTIDE SEQUENCE</scope>
    <source>
        <strain evidence="2">Oxic1_8</strain>
    </source>
</reference>
<proteinExistence type="predicted"/>
<feature type="compositionally biased region" description="Low complexity" evidence="1">
    <location>
        <begin position="13"/>
        <end position="25"/>
    </location>
</feature>
<evidence type="ECO:0000313" key="2">
    <source>
        <dbReference type="EMBL" id="AKH48335.1"/>
    </source>
</evidence>
<organism evidence="2">
    <name type="scientific">uncultured marine virus</name>
    <dbReference type="NCBI Taxonomy" id="186617"/>
    <lineage>
        <taxon>Viruses</taxon>
        <taxon>environmental samples</taxon>
    </lineage>
</organism>
<protein>
    <submittedName>
        <fullName evidence="2">Uncharacterized protein</fullName>
    </submittedName>
</protein>
<feature type="region of interest" description="Disordered" evidence="1">
    <location>
        <begin position="1"/>
        <end position="25"/>
    </location>
</feature>